<protein>
    <recommendedName>
        <fullName evidence="4">Secreted protein</fullName>
    </recommendedName>
</protein>
<evidence type="ECO:0008006" key="4">
    <source>
        <dbReference type="Google" id="ProtNLM"/>
    </source>
</evidence>
<sequence length="97" mass="10602">MKQKLRVLLAGASVVAAVGGGLAAALPAAAHNMPVPYSCQTGTFGEMHDEYLWWYKFKSQRFSQGTYYNKYEVGITSYPAGVTYLGTIERACGHSNF</sequence>
<gene>
    <name evidence="2" type="ORF">F1C12_21375</name>
</gene>
<dbReference type="KEGG" id="lse:F1C12_21375"/>
<proteinExistence type="predicted"/>
<organism evidence="2 3">
    <name type="scientific">Leifsonia shinshuensis</name>
    <dbReference type="NCBI Taxonomy" id="150026"/>
    <lineage>
        <taxon>Bacteria</taxon>
        <taxon>Bacillati</taxon>
        <taxon>Actinomycetota</taxon>
        <taxon>Actinomycetes</taxon>
        <taxon>Micrococcales</taxon>
        <taxon>Microbacteriaceae</taxon>
        <taxon>Leifsonia</taxon>
    </lineage>
</organism>
<evidence type="ECO:0000313" key="2">
    <source>
        <dbReference type="EMBL" id="QNE37407.1"/>
    </source>
</evidence>
<feature type="chain" id="PRO_5038383890" description="Secreted protein" evidence="1">
    <location>
        <begin position="24"/>
        <end position="97"/>
    </location>
</feature>
<accession>A0A7G6YFZ2</accession>
<reference evidence="3" key="1">
    <citation type="submission" date="2019-09" db="EMBL/GenBank/DDBJ databases">
        <title>Antimicrobial potential of Antarctic Bacteria.</title>
        <authorList>
            <person name="Benaud N."/>
            <person name="Edwards R.J."/>
            <person name="Ferrari B.C."/>
        </authorList>
    </citation>
    <scope>NUCLEOTIDE SEQUENCE [LARGE SCALE GENOMIC DNA]</scope>
    <source>
        <strain evidence="3">INR9</strain>
    </source>
</reference>
<keyword evidence="1" id="KW-0732">Signal</keyword>
<dbReference type="AlphaFoldDB" id="A0A7G6YFZ2"/>
<name>A0A7G6YFZ2_9MICO</name>
<feature type="signal peptide" evidence="1">
    <location>
        <begin position="1"/>
        <end position="23"/>
    </location>
</feature>
<dbReference type="EMBL" id="CP043641">
    <property type="protein sequence ID" value="QNE37407.1"/>
    <property type="molecule type" value="Genomic_DNA"/>
</dbReference>
<dbReference type="Proteomes" id="UP000515511">
    <property type="component" value="Chromosome"/>
</dbReference>
<dbReference type="RefSeq" id="WP_185276819.1">
    <property type="nucleotide sequence ID" value="NZ_CP043641.1"/>
</dbReference>
<evidence type="ECO:0000313" key="3">
    <source>
        <dbReference type="Proteomes" id="UP000515511"/>
    </source>
</evidence>
<evidence type="ECO:0000256" key="1">
    <source>
        <dbReference type="SAM" id="SignalP"/>
    </source>
</evidence>